<feature type="compositionally biased region" description="Low complexity" evidence="1">
    <location>
        <begin position="53"/>
        <end position="65"/>
    </location>
</feature>
<evidence type="ECO:0000256" key="1">
    <source>
        <dbReference type="SAM" id="MobiDB-lite"/>
    </source>
</evidence>
<dbReference type="RefSeq" id="WP_205375001.1">
    <property type="nucleotide sequence ID" value="NZ_JAFEJA010000001.1"/>
</dbReference>
<comment type="caution">
    <text evidence="2">The sequence shown here is derived from an EMBL/GenBank/DDBJ whole genome shotgun (WGS) entry which is preliminary data.</text>
</comment>
<evidence type="ECO:0008006" key="4">
    <source>
        <dbReference type="Google" id="ProtNLM"/>
    </source>
</evidence>
<reference evidence="2 3" key="1">
    <citation type="journal article" date="2016" name="Arch. Microbiol.">
        <title>Streptomyces zhihengii sp. nov., isolated from rhizospheric soil of Psammosilene tunicoides.</title>
        <authorList>
            <person name="Huang M.J."/>
            <person name="Fei J.J."/>
            <person name="Salam N."/>
            <person name="Kim C.J."/>
            <person name="Hozzein W.N."/>
            <person name="Xiao M."/>
            <person name="Huang H.Q."/>
            <person name="Li W.J."/>
        </authorList>
    </citation>
    <scope>NUCLEOTIDE SEQUENCE [LARGE SCALE GENOMIC DNA]</scope>
    <source>
        <strain evidence="2 3">YIM T102</strain>
    </source>
</reference>
<organism evidence="2 3">
    <name type="scientific">Streptomyces zhihengii</name>
    <dbReference type="NCBI Taxonomy" id="1818004"/>
    <lineage>
        <taxon>Bacteria</taxon>
        <taxon>Bacillati</taxon>
        <taxon>Actinomycetota</taxon>
        <taxon>Actinomycetes</taxon>
        <taxon>Kitasatosporales</taxon>
        <taxon>Streptomycetaceae</taxon>
        <taxon>Streptomyces</taxon>
    </lineage>
</organism>
<name>A0ABS2UUD1_9ACTN</name>
<keyword evidence="3" id="KW-1185">Reference proteome</keyword>
<feature type="compositionally biased region" description="Gly residues" evidence="1">
    <location>
        <begin position="66"/>
        <end position="77"/>
    </location>
</feature>
<dbReference type="EMBL" id="JAFEJA010000001">
    <property type="protein sequence ID" value="MBM9621101.1"/>
    <property type="molecule type" value="Genomic_DNA"/>
</dbReference>
<feature type="region of interest" description="Disordered" evidence="1">
    <location>
        <begin position="45"/>
        <end position="89"/>
    </location>
</feature>
<proteinExistence type="predicted"/>
<evidence type="ECO:0000313" key="3">
    <source>
        <dbReference type="Proteomes" id="UP000664109"/>
    </source>
</evidence>
<evidence type="ECO:0000313" key="2">
    <source>
        <dbReference type="EMBL" id="MBM9621101.1"/>
    </source>
</evidence>
<gene>
    <name evidence="2" type="ORF">JE024_20625</name>
</gene>
<accession>A0ABS2UUD1</accession>
<dbReference type="Proteomes" id="UP000664109">
    <property type="component" value="Unassembled WGS sequence"/>
</dbReference>
<feature type="compositionally biased region" description="Pro residues" evidence="1">
    <location>
        <begin position="7"/>
        <end position="19"/>
    </location>
</feature>
<protein>
    <recommendedName>
        <fullName evidence="4">Secreted protein</fullName>
    </recommendedName>
</protein>
<feature type="region of interest" description="Disordered" evidence="1">
    <location>
        <begin position="1"/>
        <end position="24"/>
    </location>
</feature>
<sequence>MTNPYAQQPPQPQPQPPAPRRSGGCLQGVVSLAVILGLGYGASQVFGDDDSSSSKPSSSSSSASDGQGGSWKVGDCGGPDPENRPDGYRAFDCDDSGATFKALEIQDASILPDSVQCPAGTDLIIQVSISYGSSNKGGGIPTNTVCGRNLAGEHPGDAGAGGGQLVKGDCVTSTAQEVACASGGAGTYKVLDLVKGKENCPAGTTEPMELLMAIGRPYDTICAGKA</sequence>